<dbReference type="EMBL" id="BDUD01000011">
    <property type="protein sequence ID" value="GBG23768.1"/>
    <property type="molecule type" value="Genomic_DNA"/>
</dbReference>
<protein>
    <submittedName>
        <fullName evidence="1">Uncharacterized protein</fullName>
    </submittedName>
</protein>
<evidence type="ECO:0000313" key="3">
    <source>
        <dbReference type="Proteomes" id="UP000245124"/>
    </source>
</evidence>
<gene>
    <name evidence="1" type="ORF">NIES4072_73110</name>
    <name evidence="2" type="ORF">NIES4072_74800</name>
</gene>
<accession>A0A2R5FZX3</accession>
<dbReference type="AlphaFoldDB" id="A0A2R5FZX3"/>
<dbReference type="EMBL" id="BDUD01000006">
    <property type="protein sequence ID" value="GBG23599.1"/>
    <property type="molecule type" value="Genomic_DNA"/>
</dbReference>
<evidence type="ECO:0000313" key="2">
    <source>
        <dbReference type="EMBL" id="GBG23768.1"/>
    </source>
</evidence>
<proteinExistence type="predicted"/>
<keyword evidence="3" id="KW-1185">Reference proteome</keyword>
<reference evidence="1 3" key="1">
    <citation type="submission" date="2017-06" db="EMBL/GenBank/DDBJ databases">
        <title>Genome sequencing of cyanobaciteial culture collection at National Institute for Environmental Studies (NIES).</title>
        <authorList>
            <person name="Hirose Y."/>
            <person name="Shimura Y."/>
            <person name="Fujisawa T."/>
            <person name="Nakamura Y."/>
            <person name="Kawachi M."/>
        </authorList>
    </citation>
    <scope>NUCLEOTIDE SEQUENCE [LARGE SCALE GENOMIC DNA]</scope>
    <source>
        <strain evidence="1 3">NIES-4072</strain>
    </source>
</reference>
<dbReference type="Proteomes" id="UP000245124">
    <property type="component" value="Unassembled WGS sequence"/>
</dbReference>
<evidence type="ECO:0000313" key="1">
    <source>
        <dbReference type="EMBL" id="GBG23599.1"/>
    </source>
</evidence>
<dbReference type="RefSeq" id="WP_244919583.1">
    <property type="nucleotide sequence ID" value="NZ_BDUD01000006.1"/>
</dbReference>
<organism evidence="1 3">
    <name type="scientific">Nostoc commune NIES-4072</name>
    <dbReference type="NCBI Taxonomy" id="2005467"/>
    <lineage>
        <taxon>Bacteria</taxon>
        <taxon>Bacillati</taxon>
        <taxon>Cyanobacteriota</taxon>
        <taxon>Cyanophyceae</taxon>
        <taxon>Nostocales</taxon>
        <taxon>Nostocaceae</taxon>
        <taxon>Nostoc</taxon>
    </lineage>
</organism>
<sequence length="74" mass="8268">MMNSIVSTEEIVIVLAGVEQTLRLIQATPEYRRLQTSEHFTTSNDLVLNDAIQSISEVLDGIEKVQLANSSDEY</sequence>
<name>A0A2R5FZX3_NOSCO</name>
<comment type="caution">
    <text evidence="1">The sequence shown here is derived from an EMBL/GenBank/DDBJ whole genome shotgun (WGS) entry which is preliminary data.</text>
</comment>